<gene>
    <name evidence="1" type="ORF">BJ212DRAFT_1289707</name>
</gene>
<dbReference type="GeneID" id="64626084"/>
<dbReference type="RefSeq" id="XP_041185482.1">
    <property type="nucleotide sequence ID" value="XM_041332067.1"/>
</dbReference>
<keyword evidence="2" id="KW-1185">Reference proteome</keyword>
<dbReference type="AlphaFoldDB" id="A0A9P7IZF4"/>
<name>A0A9P7IZF4_9AGAM</name>
<sequence>VADIIESNMFSIVLDAQSTVGELLIASEYQCKAGRYAACLTISRCSCACACTLSKRSLLQFVD</sequence>
<proteinExistence type="predicted"/>
<organism evidence="1 2">
    <name type="scientific">Suillus subaureus</name>
    <dbReference type="NCBI Taxonomy" id="48587"/>
    <lineage>
        <taxon>Eukaryota</taxon>
        <taxon>Fungi</taxon>
        <taxon>Dikarya</taxon>
        <taxon>Basidiomycota</taxon>
        <taxon>Agaricomycotina</taxon>
        <taxon>Agaricomycetes</taxon>
        <taxon>Agaricomycetidae</taxon>
        <taxon>Boletales</taxon>
        <taxon>Suillineae</taxon>
        <taxon>Suillaceae</taxon>
        <taxon>Suillus</taxon>
    </lineage>
</organism>
<protein>
    <submittedName>
        <fullName evidence="1">Uncharacterized protein</fullName>
    </submittedName>
</protein>
<evidence type="ECO:0000313" key="1">
    <source>
        <dbReference type="EMBL" id="KAG1797538.1"/>
    </source>
</evidence>
<comment type="caution">
    <text evidence="1">The sequence shown here is derived from an EMBL/GenBank/DDBJ whole genome shotgun (WGS) entry which is preliminary data.</text>
</comment>
<evidence type="ECO:0000313" key="2">
    <source>
        <dbReference type="Proteomes" id="UP000807769"/>
    </source>
</evidence>
<accession>A0A9P7IZF4</accession>
<reference evidence="1" key="1">
    <citation type="journal article" date="2020" name="New Phytol.">
        <title>Comparative genomics reveals dynamic genome evolution in host specialist ectomycorrhizal fungi.</title>
        <authorList>
            <person name="Lofgren L.A."/>
            <person name="Nguyen N.H."/>
            <person name="Vilgalys R."/>
            <person name="Ruytinx J."/>
            <person name="Liao H.L."/>
            <person name="Branco S."/>
            <person name="Kuo A."/>
            <person name="LaButti K."/>
            <person name="Lipzen A."/>
            <person name="Andreopoulos W."/>
            <person name="Pangilinan J."/>
            <person name="Riley R."/>
            <person name="Hundley H."/>
            <person name="Na H."/>
            <person name="Barry K."/>
            <person name="Grigoriev I.V."/>
            <person name="Stajich J.E."/>
            <person name="Kennedy P.G."/>
        </authorList>
    </citation>
    <scope>NUCLEOTIDE SEQUENCE</scope>
    <source>
        <strain evidence="1">MN1</strain>
    </source>
</reference>
<dbReference type="Proteomes" id="UP000807769">
    <property type="component" value="Unassembled WGS sequence"/>
</dbReference>
<dbReference type="EMBL" id="JABBWG010000214">
    <property type="protein sequence ID" value="KAG1797538.1"/>
    <property type="molecule type" value="Genomic_DNA"/>
</dbReference>
<feature type="non-terminal residue" evidence="1">
    <location>
        <position position="1"/>
    </location>
</feature>